<accession>A0A8R1XQ90</accession>
<name>A0A8R1XQ90_ONCVO</name>
<evidence type="ECO:0000259" key="3">
    <source>
        <dbReference type="PROSITE" id="PS51670"/>
    </source>
</evidence>
<comment type="caution">
    <text evidence="1">Lacks conserved residue(s) required for the propagation of feature annotation.</text>
</comment>
<keyword evidence="5" id="KW-1185">Reference proteome</keyword>
<evidence type="ECO:0000256" key="1">
    <source>
        <dbReference type="PROSITE-ProRule" id="PRU01005"/>
    </source>
</evidence>
<reference evidence="5" key="1">
    <citation type="submission" date="2013-10" db="EMBL/GenBank/DDBJ databases">
        <title>Genome sequencing of Onchocerca volvulus.</title>
        <authorList>
            <person name="Cotton J."/>
            <person name="Tsai J."/>
            <person name="Stanley E."/>
            <person name="Tracey A."/>
            <person name="Holroyd N."/>
            <person name="Lustigman S."/>
            <person name="Berriman M."/>
        </authorList>
    </citation>
    <scope>NUCLEOTIDE SEQUENCE</scope>
</reference>
<dbReference type="EMBL" id="CMVM020000364">
    <property type="status" value="NOT_ANNOTATED_CDS"/>
    <property type="molecule type" value="Genomic_DNA"/>
</dbReference>
<dbReference type="EnsemblMetazoa" id="OVOC11441.1">
    <property type="protein sequence ID" value="OVOC11441.1"/>
    <property type="gene ID" value="WBGene00248250"/>
</dbReference>
<organism evidence="4 5">
    <name type="scientific">Onchocerca volvulus</name>
    <dbReference type="NCBI Taxonomy" id="6282"/>
    <lineage>
        <taxon>Eukaryota</taxon>
        <taxon>Metazoa</taxon>
        <taxon>Ecdysozoa</taxon>
        <taxon>Nematoda</taxon>
        <taxon>Chromadorea</taxon>
        <taxon>Rhabditida</taxon>
        <taxon>Spirurina</taxon>
        <taxon>Spiruromorpha</taxon>
        <taxon>Filarioidea</taxon>
        <taxon>Onchocercidae</taxon>
        <taxon>Onchocerca</taxon>
    </lineage>
</organism>
<sequence length="490" mass="57189">MNPYGHLLLKLTFLGLTCNAVGKWMFVMDAKNENQWKQQTLPIWISPAYSKHRWKQLADLLFEIQNRTNIRFRPFIKERDTDYVSVKITTYGCYGLLGYGKGGERWINLYDECVEYSHIVLRSIYQILGFQMIAMNEPKGSILYSGPDSKIAYLKFTLWKDEFIVDTVKLSEETKEEECIAAETATSMMCHQPNMEFYYWSKVYKNLIHSYPYVDSPLFGHVYRRTKNVTNHDIFHINRIYAKANNDPIYQLHDLANSSTYRAENLQKMPGVIIGLADLYCEDSLVDCDFLHKSRGHCNLFQEFRYILCARTCKMCGISLRLYYISTHHPFVHIQKEVEQQLPICSDNLQAVLNGTCNHSNLHQCLFPTFREKCRRNCGYCPEQSRIDCGFATAVNPEYLHDHPNYNYRCQYIRAISNRKCDADEKVAINPITDCMLSCGRYACSKNDIEEDRGYNQIPVMELYVPQKNWQFAKFGSVTQQITKANESLN</sequence>
<reference evidence="4" key="2">
    <citation type="submission" date="2022-06" db="UniProtKB">
        <authorList>
            <consortium name="EnsemblMetazoa"/>
        </authorList>
    </citation>
    <scope>IDENTIFICATION</scope>
</reference>
<keyword evidence="2" id="KW-0732">Signal</keyword>
<dbReference type="InterPro" id="IPR024079">
    <property type="entry name" value="MetalloPept_cat_dom_sf"/>
</dbReference>
<feature type="signal peptide" evidence="2">
    <location>
        <begin position="1"/>
        <end position="22"/>
    </location>
</feature>
<dbReference type="SMART" id="SM00254">
    <property type="entry name" value="ShKT"/>
    <property type="match status" value="2"/>
</dbReference>
<evidence type="ECO:0000313" key="4">
    <source>
        <dbReference type="EnsemblMetazoa" id="OVOC11441.1"/>
    </source>
</evidence>
<dbReference type="Pfam" id="PF01549">
    <property type="entry name" value="ShK"/>
    <property type="match status" value="1"/>
</dbReference>
<dbReference type="PROSITE" id="PS51670">
    <property type="entry name" value="SHKT"/>
    <property type="match status" value="1"/>
</dbReference>
<proteinExistence type="predicted"/>
<protein>
    <submittedName>
        <fullName evidence="4">ShKT domain-containing protein</fullName>
    </submittedName>
</protein>
<dbReference type="Proteomes" id="UP000024404">
    <property type="component" value="Unassembled WGS sequence"/>
</dbReference>
<feature type="domain" description="ShKT" evidence="3">
    <location>
        <begin position="281"/>
        <end position="316"/>
    </location>
</feature>
<feature type="chain" id="PRO_5035939129" evidence="2">
    <location>
        <begin position="23"/>
        <end position="490"/>
    </location>
</feature>
<dbReference type="AlphaFoldDB" id="A0A8R1XQ90"/>
<evidence type="ECO:0000256" key="2">
    <source>
        <dbReference type="SAM" id="SignalP"/>
    </source>
</evidence>
<dbReference type="GO" id="GO:0008237">
    <property type="term" value="F:metallopeptidase activity"/>
    <property type="evidence" value="ECO:0007669"/>
    <property type="project" value="InterPro"/>
</dbReference>
<dbReference type="Gene3D" id="3.40.390.10">
    <property type="entry name" value="Collagenase (Catalytic Domain)"/>
    <property type="match status" value="1"/>
</dbReference>
<evidence type="ECO:0000313" key="5">
    <source>
        <dbReference type="Proteomes" id="UP000024404"/>
    </source>
</evidence>
<dbReference type="InterPro" id="IPR003582">
    <property type="entry name" value="ShKT_dom"/>
</dbReference>